<evidence type="ECO:0000313" key="3">
    <source>
        <dbReference type="Proteomes" id="UP000177798"/>
    </source>
</evidence>
<name>A0A1D9Q2N4_SCLS1</name>
<gene>
    <name evidence="2" type="ORF">sscle_04g038620</name>
</gene>
<organism evidence="2 3">
    <name type="scientific">Sclerotinia sclerotiorum (strain ATCC 18683 / 1980 / Ss-1)</name>
    <name type="common">White mold</name>
    <name type="synonym">Whetzelinia sclerotiorum</name>
    <dbReference type="NCBI Taxonomy" id="665079"/>
    <lineage>
        <taxon>Eukaryota</taxon>
        <taxon>Fungi</taxon>
        <taxon>Dikarya</taxon>
        <taxon>Ascomycota</taxon>
        <taxon>Pezizomycotina</taxon>
        <taxon>Leotiomycetes</taxon>
        <taxon>Helotiales</taxon>
        <taxon>Sclerotiniaceae</taxon>
        <taxon>Sclerotinia</taxon>
    </lineage>
</organism>
<dbReference type="AlphaFoldDB" id="A0A1D9Q2N4"/>
<feature type="region of interest" description="Disordered" evidence="1">
    <location>
        <begin position="47"/>
        <end position="69"/>
    </location>
</feature>
<dbReference type="Proteomes" id="UP000177798">
    <property type="component" value="Chromosome 4"/>
</dbReference>
<dbReference type="KEGG" id="ssl:SS1G_02980"/>
<protein>
    <submittedName>
        <fullName evidence="2">Uncharacterized protein</fullName>
    </submittedName>
</protein>
<sequence>MVRDEKTEKAQCTQTVDIHEGLVAADAYPTLLRTYYYPFNVFSDEGETHQGTSLSVPAQRGRNPTSNNLLPLIGLISKNTSKYRE</sequence>
<evidence type="ECO:0000313" key="2">
    <source>
        <dbReference type="EMBL" id="APA09092.1"/>
    </source>
</evidence>
<dbReference type="EMBL" id="CP017817">
    <property type="protein sequence ID" value="APA09092.1"/>
    <property type="molecule type" value="Genomic_DNA"/>
</dbReference>
<accession>A0A1D9Q2N4</accession>
<reference evidence="3" key="1">
    <citation type="journal article" date="2017" name="Genome Biol. Evol.">
        <title>The complete genome sequence of the phytopathogenic fungus Sclerotinia sclerotiorum reveals insights into the genome architecture of broad host range pathogens.</title>
        <authorList>
            <person name="Derbyshire M."/>
            <person name="Denton-Giles M."/>
            <person name="Hegedus D."/>
            <person name="Seifbarghy S."/>
            <person name="Rollins J."/>
            <person name="van Kan J."/>
            <person name="Seidl M.F."/>
            <person name="Faino L."/>
            <person name="Mbengue M."/>
            <person name="Navaud O."/>
            <person name="Raffaele S."/>
            <person name="Hammond-Kosack K."/>
            <person name="Heard S."/>
            <person name="Oliver R."/>
        </authorList>
    </citation>
    <scope>NUCLEOTIDE SEQUENCE [LARGE SCALE GENOMIC DNA]</scope>
    <source>
        <strain evidence="3">ATCC 18683 / 1980 / Ss-1</strain>
    </source>
</reference>
<dbReference type="VEuPathDB" id="FungiDB:sscle_04g038620"/>
<feature type="compositionally biased region" description="Polar residues" evidence="1">
    <location>
        <begin position="49"/>
        <end position="69"/>
    </location>
</feature>
<evidence type="ECO:0000256" key="1">
    <source>
        <dbReference type="SAM" id="MobiDB-lite"/>
    </source>
</evidence>
<proteinExistence type="predicted"/>
<dbReference type="RefSeq" id="XP_001596757.1">
    <property type="nucleotide sequence ID" value="XM_001596707.1"/>
</dbReference>